<name>A0A377Q5Q7_9NEIS</name>
<dbReference type="Proteomes" id="UP000295794">
    <property type="component" value="Unassembled WGS sequence"/>
</dbReference>
<gene>
    <name evidence="2" type="ORF">EV682_109110</name>
    <name evidence="1" type="ORF">NCTC11159_01108</name>
</gene>
<dbReference type="EMBL" id="SMBT01000009">
    <property type="protein sequence ID" value="TCU84585.1"/>
    <property type="molecule type" value="Genomic_DNA"/>
</dbReference>
<reference evidence="2 4" key="2">
    <citation type="submission" date="2019-03" db="EMBL/GenBank/DDBJ databases">
        <title>Genomic Encyclopedia of Type Strains, Phase IV (KMG-IV): sequencing the most valuable type-strain genomes for metagenomic binning, comparative biology and taxonomic classification.</title>
        <authorList>
            <person name="Goeker M."/>
        </authorList>
    </citation>
    <scope>NUCLEOTIDE SEQUENCE [LARGE SCALE GENOMIC DNA]</scope>
    <source>
        <strain evidence="2 4">DSM 3764</strain>
    </source>
</reference>
<reference evidence="1 3" key="1">
    <citation type="submission" date="2018-06" db="EMBL/GenBank/DDBJ databases">
        <authorList>
            <consortium name="Pathogen Informatics"/>
            <person name="Doyle S."/>
        </authorList>
    </citation>
    <scope>NUCLEOTIDE SEQUENCE [LARGE SCALE GENOMIC DNA]</scope>
    <source>
        <strain evidence="1 3">NCTC11159</strain>
    </source>
</reference>
<protein>
    <submittedName>
        <fullName evidence="1">Uncharacterized protein</fullName>
    </submittedName>
</protein>
<evidence type="ECO:0000313" key="3">
    <source>
        <dbReference type="Proteomes" id="UP000255108"/>
    </source>
</evidence>
<dbReference type="RefSeq" id="WP_115226432.1">
    <property type="nucleotide sequence ID" value="NZ_CAWOLO010000009.1"/>
</dbReference>
<dbReference type="AlphaFoldDB" id="A0A377Q5Q7"/>
<dbReference type="EMBL" id="UGHR01000001">
    <property type="protein sequence ID" value="STQ90050.1"/>
    <property type="molecule type" value="Genomic_DNA"/>
</dbReference>
<evidence type="ECO:0000313" key="4">
    <source>
        <dbReference type="Proteomes" id="UP000295794"/>
    </source>
</evidence>
<keyword evidence="4" id="KW-1185">Reference proteome</keyword>
<organism evidence="1 3">
    <name type="scientific">Iodobacter fluviatilis</name>
    <dbReference type="NCBI Taxonomy" id="537"/>
    <lineage>
        <taxon>Bacteria</taxon>
        <taxon>Pseudomonadati</taxon>
        <taxon>Pseudomonadota</taxon>
        <taxon>Betaproteobacteria</taxon>
        <taxon>Neisseriales</taxon>
        <taxon>Chitinibacteraceae</taxon>
        <taxon>Iodobacter</taxon>
    </lineage>
</organism>
<sequence length="84" mass="9662">MSYALNQMKKETKRFFKLFDTLPSTDYLRARSALENLGACFSQANFANEVEREEGLALLFKAKNKVIAHIQLSSSTCDESRFYQ</sequence>
<proteinExistence type="predicted"/>
<evidence type="ECO:0000313" key="1">
    <source>
        <dbReference type="EMBL" id="STQ90050.1"/>
    </source>
</evidence>
<dbReference type="Proteomes" id="UP000255108">
    <property type="component" value="Unassembled WGS sequence"/>
</dbReference>
<evidence type="ECO:0000313" key="2">
    <source>
        <dbReference type="EMBL" id="TCU84585.1"/>
    </source>
</evidence>
<accession>A0A377Q5Q7</accession>